<dbReference type="PANTHER" id="PTHR43673:SF12">
    <property type="entry name" value="PROTEIN DRGA"/>
    <property type="match status" value="1"/>
</dbReference>
<dbReference type="RefSeq" id="WP_248550655.1">
    <property type="nucleotide sequence ID" value="NZ_JALPRK010000003.1"/>
</dbReference>
<protein>
    <submittedName>
        <fullName evidence="4">Nitroreductase family protein</fullName>
    </submittedName>
</protein>
<evidence type="ECO:0000259" key="3">
    <source>
        <dbReference type="Pfam" id="PF00881"/>
    </source>
</evidence>
<dbReference type="EMBL" id="JALPRK010000003">
    <property type="protein sequence ID" value="MCK8486431.1"/>
    <property type="molecule type" value="Genomic_DNA"/>
</dbReference>
<organism evidence="4 5">
    <name type="scientific">Paenibacillus mellifer</name>
    <dbReference type="NCBI Taxonomy" id="2937794"/>
    <lineage>
        <taxon>Bacteria</taxon>
        <taxon>Bacillati</taxon>
        <taxon>Bacillota</taxon>
        <taxon>Bacilli</taxon>
        <taxon>Bacillales</taxon>
        <taxon>Paenibacillaceae</taxon>
        <taxon>Paenibacillus</taxon>
    </lineage>
</organism>
<accession>A0A9X1XYU9</accession>
<proteinExistence type="inferred from homology"/>
<evidence type="ECO:0000256" key="1">
    <source>
        <dbReference type="ARBA" id="ARBA00007118"/>
    </source>
</evidence>
<evidence type="ECO:0000313" key="5">
    <source>
        <dbReference type="Proteomes" id="UP001139534"/>
    </source>
</evidence>
<dbReference type="Gene3D" id="3.40.109.10">
    <property type="entry name" value="NADH Oxidase"/>
    <property type="match status" value="1"/>
</dbReference>
<name>A0A9X1XYU9_9BACL</name>
<evidence type="ECO:0000256" key="2">
    <source>
        <dbReference type="ARBA" id="ARBA00023002"/>
    </source>
</evidence>
<keyword evidence="5" id="KW-1185">Reference proteome</keyword>
<comment type="caution">
    <text evidence="4">The sequence shown here is derived from an EMBL/GenBank/DDBJ whole genome shotgun (WGS) entry which is preliminary data.</text>
</comment>
<comment type="similarity">
    <text evidence="1">Belongs to the nitroreductase family.</text>
</comment>
<dbReference type="SUPFAM" id="SSF55469">
    <property type="entry name" value="FMN-dependent nitroreductase-like"/>
    <property type="match status" value="1"/>
</dbReference>
<feature type="domain" description="Nitroreductase" evidence="3">
    <location>
        <begin position="12"/>
        <end position="188"/>
    </location>
</feature>
<dbReference type="AlphaFoldDB" id="A0A9X1XYU9"/>
<keyword evidence="2" id="KW-0560">Oxidoreductase</keyword>
<dbReference type="GO" id="GO:0016491">
    <property type="term" value="F:oxidoreductase activity"/>
    <property type="evidence" value="ECO:0007669"/>
    <property type="project" value="UniProtKB-KW"/>
</dbReference>
<gene>
    <name evidence="4" type="ORF">M0651_04495</name>
</gene>
<dbReference type="PANTHER" id="PTHR43673">
    <property type="entry name" value="NAD(P)H NITROREDUCTASE YDGI-RELATED"/>
    <property type="match status" value="1"/>
</dbReference>
<dbReference type="CDD" id="cd02137">
    <property type="entry name" value="MhqN-like"/>
    <property type="match status" value="1"/>
</dbReference>
<sequence length="212" mass="24076">MNSNEHDFTTIIKSRRSANKFIPGVEIQDKELEEIFNLTKFAPSAFNLQHTHYVVVKDPELKEQVYEAAAKQYKVRTASAVILVLGKRDAHKDAGAMNEGMLNLGVLSKQEYDQLVSDTIGFYENRGEGFMREEAVRSASLSAMQMMLVAKDRGWDTCPMIGFDPEAIRRLLNVPDNYEPVMLIAIGKEDTSSFRPRGYRKPVGEFVSFNRF</sequence>
<evidence type="ECO:0000313" key="4">
    <source>
        <dbReference type="EMBL" id="MCK8486431.1"/>
    </source>
</evidence>
<dbReference type="Pfam" id="PF00881">
    <property type="entry name" value="Nitroreductase"/>
    <property type="match status" value="1"/>
</dbReference>
<dbReference type="InterPro" id="IPR029479">
    <property type="entry name" value="Nitroreductase"/>
</dbReference>
<dbReference type="Proteomes" id="UP001139534">
    <property type="component" value="Unassembled WGS sequence"/>
</dbReference>
<dbReference type="InterPro" id="IPR000415">
    <property type="entry name" value="Nitroreductase-like"/>
</dbReference>
<reference evidence="4" key="1">
    <citation type="submission" date="2022-04" db="EMBL/GenBank/DDBJ databases">
        <authorList>
            <person name="Seo M.-J."/>
        </authorList>
    </citation>
    <scope>NUCLEOTIDE SEQUENCE</scope>
    <source>
        <strain evidence="4">MBLB2552</strain>
    </source>
</reference>